<dbReference type="InterPro" id="IPR013783">
    <property type="entry name" value="Ig-like_fold"/>
</dbReference>
<evidence type="ECO:0000256" key="4">
    <source>
        <dbReference type="ARBA" id="ARBA00012268"/>
    </source>
</evidence>
<dbReference type="InterPro" id="IPR044901">
    <property type="entry name" value="Trehalose_TreZ_E-set_sf"/>
</dbReference>
<keyword evidence="7 13" id="KW-0378">Hydrolase</keyword>
<accession>A0A5C5YMG8</accession>
<dbReference type="InterPro" id="IPR014756">
    <property type="entry name" value="Ig_E-set"/>
</dbReference>
<dbReference type="Pfam" id="PF00128">
    <property type="entry name" value="Alpha-amylase"/>
    <property type="match status" value="1"/>
</dbReference>
<dbReference type="AlphaFoldDB" id="A0A5C5YMG8"/>
<dbReference type="UniPathway" id="UPA00299"/>
<proteinExistence type="inferred from homology"/>
<dbReference type="GO" id="GO:0005737">
    <property type="term" value="C:cytoplasm"/>
    <property type="evidence" value="ECO:0007669"/>
    <property type="project" value="UniProtKB-SubCell"/>
</dbReference>
<dbReference type="InterPro" id="IPR023214">
    <property type="entry name" value="HAD_sf"/>
</dbReference>
<dbReference type="SMART" id="SM00642">
    <property type="entry name" value="Aamy"/>
    <property type="match status" value="1"/>
</dbReference>
<dbReference type="InterPro" id="IPR006379">
    <property type="entry name" value="HAD-SF_hydro_IIB"/>
</dbReference>
<dbReference type="GO" id="GO:0016791">
    <property type="term" value="F:phosphatase activity"/>
    <property type="evidence" value="ECO:0007669"/>
    <property type="project" value="UniProtKB-ARBA"/>
</dbReference>
<comment type="caution">
    <text evidence="13">The sequence shown here is derived from an EMBL/GenBank/DDBJ whole genome shotgun (WGS) entry which is preliminary data.</text>
</comment>
<dbReference type="SUPFAM" id="SSF56784">
    <property type="entry name" value="HAD-like"/>
    <property type="match status" value="1"/>
</dbReference>
<name>A0A5C5YMG8_9BACT</name>
<dbReference type="GO" id="GO:0005992">
    <property type="term" value="P:trehalose biosynthetic process"/>
    <property type="evidence" value="ECO:0007669"/>
    <property type="project" value="UniProtKB-UniRule"/>
</dbReference>
<evidence type="ECO:0000256" key="11">
    <source>
        <dbReference type="NCBIfam" id="TIGR02402"/>
    </source>
</evidence>
<dbReference type="PANTHER" id="PTHR43651">
    <property type="entry name" value="1,4-ALPHA-GLUCAN-BRANCHING ENZYME"/>
    <property type="match status" value="1"/>
</dbReference>
<evidence type="ECO:0000313" key="14">
    <source>
        <dbReference type="Proteomes" id="UP000318478"/>
    </source>
</evidence>
<dbReference type="EMBL" id="SJPO01000006">
    <property type="protein sequence ID" value="TWT76114.1"/>
    <property type="molecule type" value="Genomic_DNA"/>
</dbReference>
<dbReference type="Pfam" id="PF02922">
    <property type="entry name" value="CBM_48"/>
    <property type="match status" value="1"/>
</dbReference>
<sequence length="869" mass="95788">MSTPPRRALATDLDGTLIPLDGNAQNQRDLRALGERLKSGGVGLVFVTGRHFSSVQQAMGEHHLPTPEAIICDVGTSVFEGGGDGRFQPVQAYAQHLGEIIAPMPIGELRSRLESIEGLRAQEDEKQGPFKLSYYADADALPGLAERVQRLLDQWDAPYSLIHSVDPFNNDGLLDLLPRGVSKAHALDWWVERCGWDNRDVVFCGDSGNDLAALTAGYNAVVVGNASRKLARQVYDAHRDAGWRNRLCLPNAAATSGVLAGAGWFGLVAFEQTPPEPMGATPVSASKTHFRVWAPKCKSVSVEIGEPGDAVRHELTPGEDGCFAGFASAAPGDKYSYLLEGPIARPDPVSRRQPDGVHGPSEVVDPNAFPWTDAEWRGVAKRDLVIYELHIGSFTEEGTFRAAIERLPELVELGATAVEVMPVAQSPGKWNWGYDGVNLYAVTHNYGTPDDFRTLVDACHAAGLAVLLDVVYNHLGPEGNYLGEFGPYFSRKHHTPWGSAVNYDGRRSDPVRRWVVENALYWLRDLHLDGLRLDAVHFMHDDSEHTILDEIRAATLEFEQRSGRAIHLIGESNVYDERLLASVGGLKGYDAIWSDCLMHSIYTHASPDFKLTNREYHGTHNLLEAMEHGYLYESSQYVRVAREALGGDLPDRSYIGSLVTALQTHDAVGNHPEGKRLHQLASKDYQRSAAAIMLLYPSIPLLFMGEESAVEAPFPFFADFHDRGLRRAVDRGRIAEYPHHDWSNAPLPSERKSFRISKCADPKLQDPQMRAWYQQLLTLRRHGLAAGWLTPDAMRCEHDTESHVFKLHYSNADGGVTVLARLTPNDHDAQPIEIELPGEVLMSSLETEVNGGQAVLRPNQAVVVGPPAG</sequence>
<dbReference type="Gene3D" id="3.20.20.80">
    <property type="entry name" value="Glycosidases"/>
    <property type="match status" value="1"/>
</dbReference>
<dbReference type="SUPFAM" id="SSF51445">
    <property type="entry name" value="(Trans)glycosidases"/>
    <property type="match status" value="1"/>
</dbReference>
<keyword evidence="8" id="KW-0119">Carbohydrate metabolism</keyword>
<feature type="domain" description="Glycosyl hydrolase family 13 catalytic" evidence="12">
    <location>
        <begin position="388"/>
        <end position="733"/>
    </location>
</feature>
<reference evidence="13 14" key="1">
    <citation type="submission" date="2019-02" db="EMBL/GenBank/DDBJ databases">
        <title>Deep-cultivation of Planctomycetes and their phenomic and genomic characterization uncovers novel biology.</title>
        <authorList>
            <person name="Wiegand S."/>
            <person name="Jogler M."/>
            <person name="Boedeker C."/>
            <person name="Pinto D."/>
            <person name="Vollmers J."/>
            <person name="Rivas-Marin E."/>
            <person name="Kohn T."/>
            <person name="Peeters S.H."/>
            <person name="Heuer A."/>
            <person name="Rast P."/>
            <person name="Oberbeckmann S."/>
            <person name="Bunk B."/>
            <person name="Jeske O."/>
            <person name="Meyerdierks A."/>
            <person name="Storesund J.E."/>
            <person name="Kallscheuer N."/>
            <person name="Luecker S."/>
            <person name="Lage O.M."/>
            <person name="Pohl T."/>
            <person name="Merkel B.J."/>
            <person name="Hornburger P."/>
            <person name="Mueller R.-W."/>
            <person name="Bruemmer F."/>
            <person name="Labrenz M."/>
            <person name="Spormann A.M."/>
            <person name="Op Den Camp H."/>
            <person name="Overmann J."/>
            <person name="Amann R."/>
            <person name="Jetten M.S.M."/>
            <person name="Mascher T."/>
            <person name="Medema M.H."/>
            <person name="Devos D.P."/>
            <person name="Kaster A.-K."/>
            <person name="Ovreas L."/>
            <person name="Rohde M."/>
            <person name="Galperin M.Y."/>
            <person name="Jogler C."/>
        </authorList>
    </citation>
    <scope>NUCLEOTIDE SEQUENCE [LARGE SCALE GENOMIC DNA]</scope>
    <source>
        <strain evidence="13 14">Pla123a</strain>
    </source>
</reference>
<evidence type="ECO:0000256" key="8">
    <source>
        <dbReference type="ARBA" id="ARBA00023277"/>
    </source>
</evidence>
<dbReference type="SFLD" id="SFLDG01141">
    <property type="entry name" value="C2.B.1:_Sucrose_Phosphatase_Li"/>
    <property type="match status" value="1"/>
</dbReference>
<evidence type="ECO:0000256" key="9">
    <source>
        <dbReference type="ARBA" id="ARBA00023295"/>
    </source>
</evidence>
<dbReference type="SFLD" id="SFLDG01140">
    <property type="entry name" value="C2.B:_Phosphomannomutase_and_P"/>
    <property type="match status" value="1"/>
</dbReference>
<dbReference type="OrthoDB" id="226102at2"/>
<dbReference type="RefSeq" id="WP_146588087.1">
    <property type="nucleotide sequence ID" value="NZ_SJPO01000006.1"/>
</dbReference>
<evidence type="ECO:0000256" key="10">
    <source>
        <dbReference type="ARBA" id="ARBA00034013"/>
    </source>
</evidence>
<comment type="subcellular location">
    <subcellularLocation>
        <location evidence="1">Cytoplasm</location>
    </subcellularLocation>
</comment>
<dbReference type="InterPro" id="IPR017853">
    <property type="entry name" value="GH"/>
</dbReference>
<dbReference type="Gene3D" id="3.90.1070.10">
    <property type="match status" value="1"/>
</dbReference>
<evidence type="ECO:0000256" key="3">
    <source>
        <dbReference type="ARBA" id="ARBA00008061"/>
    </source>
</evidence>
<organism evidence="13 14">
    <name type="scientific">Posidoniimonas polymericola</name>
    <dbReference type="NCBI Taxonomy" id="2528002"/>
    <lineage>
        <taxon>Bacteria</taxon>
        <taxon>Pseudomonadati</taxon>
        <taxon>Planctomycetota</taxon>
        <taxon>Planctomycetia</taxon>
        <taxon>Pirellulales</taxon>
        <taxon>Lacipirellulaceae</taxon>
        <taxon>Posidoniimonas</taxon>
    </lineage>
</organism>
<comment type="similarity">
    <text evidence="3">Belongs to the glycosyl hydrolase 13 family.</text>
</comment>
<evidence type="ECO:0000313" key="13">
    <source>
        <dbReference type="EMBL" id="TWT76114.1"/>
    </source>
</evidence>
<keyword evidence="6" id="KW-0963">Cytoplasm</keyword>
<comment type="pathway">
    <text evidence="2">Glycan biosynthesis; trehalose biosynthesis.</text>
</comment>
<keyword evidence="9 13" id="KW-0326">Glycosidase</keyword>
<comment type="catalytic activity">
    <reaction evidence="10">
        <text>hydrolysis of (1-&gt;4)-alpha-D-glucosidic linkage in 4-alpha-D-[(1-&gt;4)-alpha-D-glucanosyl]n trehalose to yield trehalose and (1-&gt;4)-alpha-D-glucan.</text>
        <dbReference type="EC" id="3.2.1.141"/>
    </reaction>
</comment>
<dbReference type="InterPro" id="IPR012768">
    <property type="entry name" value="Trehalose_TreZ"/>
</dbReference>
<dbReference type="Proteomes" id="UP000318478">
    <property type="component" value="Unassembled WGS sequence"/>
</dbReference>
<dbReference type="InterPro" id="IPR006380">
    <property type="entry name" value="SPP-like_dom"/>
</dbReference>
<evidence type="ECO:0000256" key="2">
    <source>
        <dbReference type="ARBA" id="ARBA00005199"/>
    </source>
</evidence>
<evidence type="ECO:0000259" key="12">
    <source>
        <dbReference type="SMART" id="SM00642"/>
    </source>
</evidence>
<dbReference type="Gene3D" id="1.10.10.760">
    <property type="entry name" value="E-set domains of sugar-utilizing enzymes"/>
    <property type="match status" value="1"/>
</dbReference>
<protein>
    <recommendedName>
        <fullName evidence="5 11">Malto-oligosyltrehalose trehalohydrolase</fullName>
        <ecNumber evidence="4 11">3.2.1.141</ecNumber>
    </recommendedName>
</protein>
<dbReference type="GO" id="GO:0033942">
    <property type="term" value="F:4-alpha-D-(1-&gt;4)-alpha-D-glucanotrehalose trehalohydrolase activity"/>
    <property type="evidence" value="ECO:0007669"/>
    <property type="project" value="UniProtKB-EC"/>
</dbReference>
<dbReference type="CDD" id="cd02853">
    <property type="entry name" value="E_set_MTHase_like_N"/>
    <property type="match status" value="1"/>
</dbReference>
<dbReference type="SUPFAM" id="SSF81296">
    <property type="entry name" value="E set domains"/>
    <property type="match status" value="1"/>
</dbReference>
<evidence type="ECO:0000256" key="5">
    <source>
        <dbReference type="ARBA" id="ARBA00015938"/>
    </source>
</evidence>
<dbReference type="PANTHER" id="PTHR43651:SF11">
    <property type="entry name" value="MALTO-OLIGOSYLTREHALOSE TREHALOHYDROLASE"/>
    <property type="match status" value="1"/>
</dbReference>
<gene>
    <name evidence="13" type="primary">treZ</name>
    <name evidence="13" type="ORF">Pla123a_29030</name>
</gene>
<dbReference type="Gene3D" id="2.60.40.10">
    <property type="entry name" value="Immunoglobulins"/>
    <property type="match status" value="1"/>
</dbReference>
<dbReference type="InterPro" id="IPR036412">
    <property type="entry name" value="HAD-like_sf"/>
</dbReference>
<dbReference type="CDD" id="cd11325">
    <property type="entry name" value="AmyAc_GTHase"/>
    <property type="match status" value="1"/>
</dbReference>
<dbReference type="Gene3D" id="3.40.50.1000">
    <property type="entry name" value="HAD superfamily/HAD-like"/>
    <property type="match status" value="1"/>
</dbReference>
<dbReference type="NCBIfam" id="TIGR02402">
    <property type="entry name" value="trehalose_TreZ"/>
    <property type="match status" value="1"/>
</dbReference>
<dbReference type="SFLD" id="SFLDS00003">
    <property type="entry name" value="Haloacid_Dehalogenase"/>
    <property type="match status" value="1"/>
</dbReference>
<dbReference type="InterPro" id="IPR006047">
    <property type="entry name" value="GH13_cat_dom"/>
</dbReference>
<evidence type="ECO:0000256" key="6">
    <source>
        <dbReference type="ARBA" id="ARBA00022490"/>
    </source>
</evidence>
<dbReference type="NCBIfam" id="TIGR01484">
    <property type="entry name" value="HAD-SF-IIB"/>
    <property type="match status" value="1"/>
</dbReference>
<dbReference type="Pfam" id="PF05116">
    <property type="entry name" value="S6PP"/>
    <property type="match status" value="1"/>
</dbReference>
<evidence type="ECO:0000256" key="7">
    <source>
        <dbReference type="ARBA" id="ARBA00022801"/>
    </source>
</evidence>
<dbReference type="InterPro" id="IPR004193">
    <property type="entry name" value="Glyco_hydro_13_N"/>
</dbReference>
<dbReference type="EC" id="3.2.1.141" evidence="4 11"/>
<evidence type="ECO:0000256" key="1">
    <source>
        <dbReference type="ARBA" id="ARBA00004496"/>
    </source>
</evidence>
<keyword evidence="14" id="KW-1185">Reference proteome</keyword>